<dbReference type="Pfam" id="PF05958">
    <property type="entry name" value="tRNA_U5-meth_tr"/>
    <property type="match status" value="1"/>
</dbReference>
<dbReference type="EC" id="2.1.1.190" evidence="7"/>
<dbReference type="PANTHER" id="PTHR11061">
    <property type="entry name" value="RNA M5U METHYLTRANSFERASE"/>
    <property type="match status" value="1"/>
</dbReference>
<organism evidence="7 8">
    <name type="scientific">Ligilactobacillus saerimneri</name>
    <dbReference type="NCBI Taxonomy" id="228229"/>
    <lineage>
        <taxon>Bacteria</taxon>
        <taxon>Bacillati</taxon>
        <taxon>Bacillota</taxon>
        <taxon>Bacilli</taxon>
        <taxon>Lactobacillales</taxon>
        <taxon>Lactobacillaceae</taxon>
        <taxon>Ligilactobacillus</taxon>
    </lineage>
</organism>
<dbReference type="PROSITE" id="PS50926">
    <property type="entry name" value="TRAM"/>
    <property type="match status" value="1"/>
</dbReference>
<dbReference type="PROSITE" id="PS01230">
    <property type="entry name" value="TRMA_1"/>
    <property type="match status" value="1"/>
</dbReference>
<dbReference type="RefSeq" id="WP_180848590.1">
    <property type="nucleotide sequence ID" value="NZ_CP047418.1"/>
</dbReference>
<dbReference type="Proteomes" id="UP000510886">
    <property type="component" value="Chromosome"/>
</dbReference>
<reference evidence="7 8" key="1">
    <citation type="submission" date="2020-01" db="EMBL/GenBank/DDBJ databases">
        <title>Complete and circular genome sequences of six lactobacillus isolates from horses.</title>
        <authorList>
            <person name="Hassan H.M."/>
        </authorList>
    </citation>
    <scope>NUCLEOTIDE SEQUENCE [LARGE SCALE GENOMIC DNA]</scope>
    <source>
        <strain evidence="7 8">1A</strain>
    </source>
</reference>
<evidence type="ECO:0000256" key="2">
    <source>
        <dbReference type="ARBA" id="ARBA00022679"/>
    </source>
</evidence>
<dbReference type="NCBIfam" id="TIGR00479">
    <property type="entry name" value="rumA"/>
    <property type="match status" value="1"/>
</dbReference>
<keyword evidence="1 4" id="KW-0489">Methyltransferase</keyword>
<evidence type="ECO:0000313" key="7">
    <source>
        <dbReference type="EMBL" id="QLL78348.1"/>
    </source>
</evidence>
<evidence type="ECO:0000313" key="8">
    <source>
        <dbReference type="Proteomes" id="UP000510886"/>
    </source>
</evidence>
<feature type="domain" description="TRAM" evidence="6">
    <location>
        <begin position="7"/>
        <end position="65"/>
    </location>
</feature>
<proteinExistence type="inferred from homology"/>
<keyword evidence="2 4" id="KW-0808">Transferase</keyword>
<dbReference type="InterPro" id="IPR030390">
    <property type="entry name" value="MeTrfase_TrmA_AS"/>
</dbReference>
<dbReference type="GO" id="GO:0070475">
    <property type="term" value="P:rRNA base methylation"/>
    <property type="evidence" value="ECO:0007669"/>
    <property type="project" value="TreeGrafter"/>
</dbReference>
<dbReference type="PROSITE" id="PS51687">
    <property type="entry name" value="SAM_MT_RNA_M5U"/>
    <property type="match status" value="1"/>
</dbReference>
<name>A0A7H9EKU9_9LACO</name>
<dbReference type="KEGG" id="lsw:GTO87_06980"/>
<dbReference type="Gene3D" id="2.40.50.140">
    <property type="entry name" value="Nucleic acid-binding proteins"/>
    <property type="match status" value="1"/>
</dbReference>
<dbReference type="EMBL" id="CP047418">
    <property type="protein sequence ID" value="QLL78348.1"/>
    <property type="molecule type" value="Genomic_DNA"/>
</dbReference>
<evidence type="ECO:0000256" key="4">
    <source>
        <dbReference type="PROSITE-ProRule" id="PRU01024"/>
    </source>
</evidence>
<gene>
    <name evidence="7" type="primary">rlmD</name>
    <name evidence="7" type="ORF">GTO87_06980</name>
</gene>
<dbReference type="InterPro" id="IPR010280">
    <property type="entry name" value="U5_MeTrfase_fam"/>
</dbReference>
<evidence type="ECO:0000256" key="5">
    <source>
        <dbReference type="PROSITE-ProRule" id="PRU10015"/>
    </source>
</evidence>
<dbReference type="FunFam" id="3.40.50.150:FF:000009">
    <property type="entry name" value="23S rRNA (Uracil(1939)-C(5))-methyltransferase RlmD"/>
    <property type="match status" value="1"/>
</dbReference>
<feature type="active site" evidence="5">
    <location>
        <position position="412"/>
    </location>
</feature>
<dbReference type="FunFam" id="2.40.50.1070:FF:000003">
    <property type="entry name" value="23S rRNA (Uracil-5-)-methyltransferase RumA"/>
    <property type="match status" value="1"/>
</dbReference>
<dbReference type="GO" id="GO:0070041">
    <property type="term" value="F:rRNA (uridine-C5-)-methyltransferase activity"/>
    <property type="evidence" value="ECO:0007669"/>
    <property type="project" value="TreeGrafter"/>
</dbReference>
<dbReference type="SUPFAM" id="SSF53335">
    <property type="entry name" value="S-adenosyl-L-methionine-dependent methyltransferases"/>
    <property type="match status" value="1"/>
</dbReference>
<evidence type="ECO:0000256" key="3">
    <source>
        <dbReference type="ARBA" id="ARBA00022691"/>
    </source>
</evidence>
<comment type="similarity">
    <text evidence="4">Belongs to the class I-like SAM-binding methyltransferase superfamily. RNA M5U methyltransferase family.</text>
</comment>
<feature type="binding site" evidence="4">
    <location>
        <position position="337"/>
    </location>
    <ligand>
        <name>S-adenosyl-L-methionine</name>
        <dbReference type="ChEBI" id="CHEBI:59789"/>
    </ligand>
</feature>
<dbReference type="AlphaFoldDB" id="A0A7H9EKU9"/>
<dbReference type="PANTHER" id="PTHR11061:SF30">
    <property type="entry name" value="TRNA (URACIL(54)-C(5))-METHYLTRANSFERASE"/>
    <property type="match status" value="1"/>
</dbReference>
<dbReference type="InterPro" id="IPR012340">
    <property type="entry name" value="NA-bd_OB-fold"/>
</dbReference>
<feature type="binding site" evidence="4">
    <location>
        <position position="385"/>
    </location>
    <ligand>
        <name>S-adenosyl-L-methionine</name>
        <dbReference type="ChEBI" id="CHEBI:59789"/>
    </ligand>
</feature>
<dbReference type="SUPFAM" id="SSF50249">
    <property type="entry name" value="Nucleic acid-binding proteins"/>
    <property type="match status" value="1"/>
</dbReference>
<dbReference type="InterPro" id="IPR029063">
    <property type="entry name" value="SAM-dependent_MTases_sf"/>
</dbReference>
<feature type="binding site" evidence="4">
    <location>
        <position position="287"/>
    </location>
    <ligand>
        <name>S-adenosyl-L-methionine</name>
        <dbReference type="ChEBI" id="CHEBI:59789"/>
    </ligand>
</feature>
<sequence length="458" mass="51620">MAKLNLPVYKKQELTVTITDLTYQGLGVAKVEGYPLFIKEALPQERLVVRVTKTGKNFGHAQAVKWLERSPKRVKTKAKYLQTGIAPLMHLHYQAQLAFKQKLIQDLLVKAHLGQVEVAPTLGMDQPYAYRNKAQVPVRQVRGQLEIGFFKQGSHDFVPLDDFYIQDQRIDEILVTVRDILRQYQISAYDEVHHQGVVRHIMVRRGYYSHQAMVVLVTRTKKLPHAEAIAQAIQTACPDVISILHNINSAKTNVILGPITKLLAGKAEIEDQLNGLTFKISAQSFYQVNPTQTERLYQTAIAQAKLTGQETVIDAYCGIGTISLSMARHAQHVYGVEIVPQAIEDAKENAQVNNLTNLTFEVGEAETWMAKWQEQGIKPDVIMVDPPRKGLTSSLIQSATAMKPNKIVYVSCNPATLVRDIREFMNYGYRVTKPIQPVDQFPQTTHVESVTVLERTEK</sequence>
<dbReference type="Gene3D" id="2.40.50.1070">
    <property type="match status" value="1"/>
</dbReference>
<accession>A0A7H9EKU9</accession>
<feature type="active site" description="Nucleophile" evidence="4">
    <location>
        <position position="412"/>
    </location>
</feature>
<dbReference type="Gene3D" id="3.40.50.150">
    <property type="entry name" value="Vaccinia Virus protein VP39"/>
    <property type="match status" value="1"/>
</dbReference>
<keyword evidence="3 4" id="KW-0949">S-adenosyl-L-methionine</keyword>
<feature type="binding site" evidence="4">
    <location>
        <position position="316"/>
    </location>
    <ligand>
        <name>S-adenosyl-L-methionine</name>
        <dbReference type="ChEBI" id="CHEBI:59789"/>
    </ligand>
</feature>
<dbReference type="InterPro" id="IPR030391">
    <property type="entry name" value="MeTrfase_TrmA_CS"/>
</dbReference>
<dbReference type="InterPro" id="IPR002792">
    <property type="entry name" value="TRAM_dom"/>
</dbReference>
<evidence type="ECO:0000259" key="6">
    <source>
        <dbReference type="PROSITE" id="PS50926"/>
    </source>
</evidence>
<evidence type="ECO:0000256" key="1">
    <source>
        <dbReference type="ARBA" id="ARBA00022603"/>
    </source>
</evidence>
<protein>
    <submittedName>
        <fullName evidence="7">23S rRNA (Uracil(1939)-C(5))-methyltransferase RlmD</fullName>
        <ecNumber evidence="7">2.1.1.190</ecNumber>
    </submittedName>
</protein>
<dbReference type="PROSITE" id="PS01231">
    <property type="entry name" value="TRMA_2"/>
    <property type="match status" value="1"/>
</dbReference>
<dbReference type="CDD" id="cd02440">
    <property type="entry name" value="AdoMet_MTases"/>
    <property type="match status" value="1"/>
</dbReference>
<dbReference type="Pfam" id="PF01938">
    <property type="entry name" value="TRAM"/>
    <property type="match status" value="1"/>
</dbReference>